<dbReference type="SUPFAM" id="SSF81383">
    <property type="entry name" value="F-box domain"/>
    <property type="match status" value="1"/>
</dbReference>
<organism evidence="2 3">
    <name type="scientific">Rhizopogon vinicolor AM-OR11-026</name>
    <dbReference type="NCBI Taxonomy" id="1314800"/>
    <lineage>
        <taxon>Eukaryota</taxon>
        <taxon>Fungi</taxon>
        <taxon>Dikarya</taxon>
        <taxon>Basidiomycota</taxon>
        <taxon>Agaricomycotina</taxon>
        <taxon>Agaricomycetes</taxon>
        <taxon>Agaricomycetidae</taxon>
        <taxon>Boletales</taxon>
        <taxon>Suillineae</taxon>
        <taxon>Rhizopogonaceae</taxon>
        <taxon>Rhizopogon</taxon>
    </lineage>
</organism>
<reference evidence="2 3" key="1">
    <citation type="submission" date="2016-06" db="EMBL/GenBank/DDBJ databases">
        <title>Comparative genomics of the ectomycorrhizal sister species Rhizopogon vinicolor and Rhizopogon vesiculosus (Basidiomycota: Boletales) reveals a divergence of the mating type B locus.</title>
        <authorList>
            <consortium name="DOE Joint Genome Institute"/>
            <person name="Mujic A.B."/>
            <person name="Kuo A."/>
            <person name="Tritt A."/>
            <person name="Lipzen A."/>
            <person name="Chen C."/>
            <person name="Johnson J."/>
            <person name="Sharma A."/>
            <person name="Barry K."/>
            <person name="Grigoriev I.V."/>
            <person name="Spatafora J.W."/>
        </authorList>
    </citation>
    <scope>NUCLEOTIDE SEQUENCE [LARGE SCALE GENOMIC DNA]</scope>
    <source>
        <strain evidence="2 3">AM-OR11-026</strain>
    </source>
</reference>
<dbReference type="STRING" id="1314800.A0A1B7MKC3"/>
<dbReference type="Gene3D" id="3.80.10.10">
    <property type="entry name" value="Ribonuclease Inhibitor"/>
    <property type="match status" value="1"/>
</dbReference>
<dbReference type="Proteomes" id="UP000092154">
    <property type="component" value="Unassembled WGS sequence"/>
</dbReference>
<dbReference type="EMBL" id="KV448853">
    <property type="protein sequence ID" value="OAX33029.1"/>
    <property type="molecule type" value="Genomic_DNA"/>
</dbReference>
<protein>
    <recommendedName>
        <fullName evidence="1">F-box domain-containing protein</fullName>
    </recommendedName>
</protein>
<evidence type="ECO:0000313" key="3">
    <source>
        <dbReference type="Proteomes" id="UP000092154"/>
    </source>
</evidence>
<name>A0A1B7MKC3_9AGAM</name>
<dbReference type="SUPFAM" id="SSF52047">
    <property type="entry name" value="RNI-like"/>
    <property type="match status" value="1"/>
</dbReference>
<feature type="domain" description="F-box" evidence="1">
    <location>
        <begin position="27"/>
        <end position="84"/>
    </location>
</feature>
<dbReference type="Gene3D" id="1.20.1280.50">
    <property type="match status" value="1"/>
</dbReference>
<evidence type="ECO:0000313" key="2">
    <source>
        <dbReference type="EMBL" id="OAX33029.1"/>
    </source>
</evidence>
<sequence length="343" mass="39382">MPHKVMDEIKIGDQQLFKQQDGASAGSDLPVEVLCQIFDHCVPKTDEGLPPDLKRAPILLTRICRRWREVAVDMPNLWCRLYLQAEYPEQLHRVAFSYRSWLKRSFGRPLSLTIHWSPKGAAKLQSLLQPFTIQISSLMVISLVEESFAPALSFEDFPSLQDLTLSWLGRCANETALAQSLSRLPSTLRSLKLRGLLFQPLKWLSTCNVWAQLTHVEIIVTQQHEFLHLLHLCPNLSSLEIYLDFRSPPMRTWEAFTHTNLRSLSLILRSIDYGLRNLIDALTCPNLRVLEARGVPVLHKQILKLLARSNYALERLIFVGRMTEKQRADYLAVIPSLDIQRRG</sequence>
<dbReference type="Pfam" id="PF12937">
    <property type="entry name" value="F-box-like"/>
    <property type="match status" value="1"/>
</dbReference>
<dbReference type="PANTHER" id="PTHR38926">
    <property type="entry name" value="F-BOX DOMAIN CONTAINING PROTEIN, EXPRESSED"/>
    <property type="match status" value="1"/>
</dbReference>
<proteinExistence type="predicted"/>
<dbReference type="InterPro" id="IPR032675">
    <property type="entry name" value="LRR_dom_sf"/>
</dbReference>
<dbReference type="OrthoDB" id="3253362at2759"/>
<dbReference type="InterPro" id="IPR001810">
    <property type="entry name" value="F-box_dom"/>
</dbReference>
<dbReference type="AlphaFoldDB" id="A0A1B7MKC3"/>
<keyword evidence="3" id="KW-1185">Reference proteome</keyword>
<evidence type="ECO:0000259" key="1">
    <source>
        <dbReference type="Pfam" id="PF12937"/>
    </source>
</evidence>
<dbReference type="PANTHER" id="PTHR38926:SF5">
    <property type="entry name" value="F-BOX AND LEUCINE-RICH REPEAT PROTEIN 6"/>
    <property type="match status" value="1"/>
</dbReference>
<dbReference type="InterPro" id="IPR036047">
    <property type="entry name" value="F-box-like_dom_sf"/>
</dbReference>
<dbReference type="InParanoid" id="A0A1B7MKC3"/>
<gene>
    <name evidence="2" type="ORF">K503DRAFT_559901</name>
</gene>
<accession>A0A1B7MKC3</accession>